<dbReference type="Proteomes" id="UP001207626">
    <property type="component" value="Unassembled WGS sequence"/>
</dbReference>
<organism evidence="2 3">
    <name type="scientific">Paenibacillus apiarius</name>
    <dbReference type="NCBI Taxonomy" id="46240"/>
    <lineage>
        <taxon>Bacteria</taxon>
        <taxon>Bacillati</taxon>
        <taxon>Bacillota</taxon>
        <taxon>Bacilli</taxon>
        <taxon>Bacillales</taxon>
        <taxon>Paenibacillaceae</taxon>
        <taxon>Paenibacillus</taxon>
    </lineage>
</organism>
<comment type="caution">
    <text evidence="2">The sequence shown here is derived from an EMBL/GenBank/DDBJ whole genome shotgun (WGS) entry which is preliminary data.</text>
</comment>
<feature type="compositionally biased region" description="Basic and acidic residues" evidence="1">
    <location>
        <begin position="10"/>
        <end position="49"/>
    </location>
</feature>
<dbReference type="GeneID" id="77001409"/>
<name>A0ABT4DXQ2_9BACL</name>
<keyword evidence="3" id="KW-1185">Reference proteome</keyword>
<evidence type="ECO:0000313" key="2">
    <source>
        <dbReference type="EMBL" id="MCY9521058.1"/>
    </source>
</evidence>
<evidence type="ECO:0000313" key="3">
    <source>
        <dbReference type="Proteomes" id="UP001207626"/>
    </source>
</evidence>
<reference evidence="2 3" key="1">
    <citation type="submission" date="2022-05" db="EMBL/GenBank/DDBJ databases">
        <title>Genome Sequencing of Bee-Associated Microbes.</title>
        <authorList>
            <person name="Dunlap C."/>
        </authorList>
    </citation>
    <scope>NUCLEOTIDE SEQUENCE [LARGE SCALE GENOMIC DNA]</scope>
    <source>
        <strain evidence="2 3">NRRL NRS-1438</strain>
    </source>
</reference>
<gene>
    <name evidence="2" type="ORF">M5X09_15490</name>
</gene>
<feature type="region of interest" description="Disordered" evidence="1">
    <location>
        <begin position="1"/>
        <end position="49"/>
    </location>
</feature>
<evidence type="ECO:0000256" key="1">
    <source>
        <dbReference type="SAM" id="MobiDB-lite"/>
    </source>
</evidence>
<accession>A0ABT4DXQ2</accession>
<protein>
    <submittedName>
        <fullName evidence="2">Uncharacterized protein</fullName>
    </submittedName>
</protein>
<dbReference type="EMBL" id="JAMDLW010000020">
    <property type="protein sequence ID" value="MCY9521058.1"/>
    <property type="molecule type" value="Genomic_DNA"/>
</dbReference>
<dbReference type="RefSeq" id="WP_176392953.1">
    <property type="nucleotide sequence ID" value="NZ_JAFFHZ010000001.1"/>
</dbReference>
<sequence>MDQTTKNGPKKLEKTMKTRNFTRDDKSKPHAETIKSEKLRSENADRIYE</sequence>
<proteinExistence type="predicted"/>